<keyword evidence="12 13" id="KW-0694">RNA-binding</keyword>
<dbReference type="AlphaFoldDB" id="A0AAX4HH15"/>
<evidence type="ECO:0000256" key="10">
    <source>
        <dbReference type="ARBA" id="ARBA00023136"/>
    </source>
</evidence>
<dbReference type="InterPro" id="IPR035979">
    <property type="entry name" value="RBD_domain_sf"/>
</dbReference>
<reference evidence="15 16" key="1">
    <citation type="submission" date="2023-10" db="EMBL/GenBank/DDBJ databases">
        <title>Draft Genome Sequence of Candida saopaulonensis from a very Premature Infant with Sepsis.</title>
        <authorList>
            <person name="Ning Y."/>
            <person name="Dai R."/>
            <person name="Xiao M."/>
            <person name="Xu Y."/>
            <person name="Yan Q."/>
            <person name="Zhang L."/>
        </authorList>
    </citation>
    <scope>NUCLEOTIDE SEQUENCE [LARGE SCALE GENOMIC DNA]</scope>
    <source>
        <strain evidence="15 16">19XY460</strain>
    </source>
</reference>
<evidence type="ECO:0000256" key="5">
    <source>
        <dbReference type="ARBA" id="ARBA00022692"/>
    </source>
</evidence>
<dbReference type="Pfam" id="PF00076">
    <property type="entry name" value="RRM_1"/>
    <property type="match status" value="1"/>
</dbReference>
<dbReference type="GO" id="GO:0003723">
    <property type="term" value="F:RNA binding"/>
    <property type="evidence" value="ECO:0007669"/>
    <property type="project" value="UniProtKB-UniRule"/>
</dbReference>
<accession>A0AAX4HH15</accession>
<dbReference type="GO" id="GO:0005743">
    <property type="term" value="C:mitochondrial inner membrane"/>
    <property type="evidence" value="ECO:0007669"/>
    <property type="project" value="UniProtKB-SubCell"/>
</dbReference>
<dbReference type="InterPro" id="IPR000504">
    <property type="entry name" value="RRM_dom"/>
</dbReference>
<evidence type="ECO:0000256" key="7">
    <source>
        <dbReference type="ARBA" id="ARBA00022946"/>
    </source>
</evidence>
<gene>
    <name evidence="15" type="ORF">PUMCH_005093</name>
</gene>
<dbReference type="KEGG" id="asau:88176152"/>
<dbReference type="PANTHER" id="PTHR32198">
    <property type="entry name" value="MITOCHONDRIAL ESCAPE PROTEIN 2"/>
    <property type="match status" value="1"/>
</dbReference>
<evidence type="ECO:0000256" key="1">
    <source>
        <dbReference type="ARBA" id="ARBA00004434"/>
    </source>
</evidence>
<evidence type="ECO:0000313" key="15">
    <source>
        <dbReference type="EMBL" id="WPK27696.1"/>
    </source>
</evidence>
<dbReference type="GO" id="GO:0006397">
    <property type="term" value="P:mRNA processing"/>
    <property type="evidence" value="ECO:0007669"/>
    <property type="project" value="UniProtKB-UniRule"/>
</dbReference>
<comment type="subcellular location">
    <subcellularLocation>
        <location evidence="1 13">Mitochondrion inner membrane</location>
        <topology evidence="1 13">Single-pass membrane protein</topology>
    </subcellularLocation>
</comment>
<comment type="similarity">
    <text evidence="2 13">Belongs to the YME2 family.</text>
</comment>
<evidence type="ECO:0000259" key="14">
    <source>
        <dbReference type="PROSITE" id="PS50102"/>
    </source>
</evidence>
<evidence type="ECO:0000256" key="11">
    <source>
        <dbReference type="ARBA" id="ARBA00025276"/>
    </source>
</evidence>
<keyword evidence="7" id="KW-0809">Transit peptide</keyword>
<evidence type="ECO:0000256" key="4">
    <source>
        <dbReference type="ARBA" id="ARBA00022664"/>
    </source>
</evidence>
<keyword evidence="8" id="KW-1133">Transmembrane helix</keyword>
<evidence type="ECO:0000256" key="13">
    <source>
        <dbReference type="RuleBase" id="RU367108"/>
    </source>
</evidence>
<evidence type="ECO:0000256" key="12">
    <source>
        <dbReference type="PROSITE-ProRule" id="PRU00176"/>
    </source>
</evidence>
<keyword evidence="6 13" id="KW-0999">Mitochondrion inner membrane</keyword>
<dbReference type="InterPro" id="IPR012677">
    <property type="entry name" value="Nucleotide-bd_a/b_plait_sf"/>
</dbReference>
<evidence type="ECO:0000256" key="6">
    <source>
        <dbReference type="ARBA" id="ARBA00022792"/>
    </source>
</evidence>
<sequence length="875" mass="98911">MWKALTPQVLAATRTRAPQLHQLGVVGLYGVRRLAEVPKLRDNSEDSDVRKIKDESSVNDVENSAELTGVMDYEKQKEVLMFVDRIYPRWLAKLSYSHLWGWFFKPLSLTSDDESVKKNLVDLINNNLHRLPPGAECERFVALRRDGGAFIKFLVPPGSNPKSLVAAIEKNLLQGQRADWRSNIKGFLLPAPKALLVKGTPWIEDLSRFPSSQLKVIFEGEALTEEELYSLFRRYGLIVDISPYSSSTGFARVTFKSTDACIRAKNCITGMTLNGKKTTLHLQYIPMERVNHITSFISSHQRIAIPVILALLATLAVLIFEPIREHFIEAKIKKWLTLKNNWLVRILYTPYKWVVSGISDGRHFLDDSLTTITGTKKGSIEVDEIDSDMIWTERSERANEVRFLLSENANTFIIIKGPKGSAEREFVMDHVLSSDHLSNDILEIDCALLIKARSDNAFLKTAAGQLGYFPLFTWTNSVSQFVDLGLQGLTGQKSGLSESKETQYKNMLSLSQAAIRKVSLSGFDSYKCEFEHKQQKKLAENGNSSDSEYKVLEMKEDDYLQQHPEVKPVVVINNFMRKTDSAHDFVFKELADWAGQLIQNNLAHVIFITLDSGSSVHLTAALPNQVFKTISLDDASPKSARQYVDKQLKNKYGDSIDTCLEPLGGRMLDLQAFVRRVKSGEEPENALKEMVRQASEQLSTFFLNVGVADNDTPWDTAQLWKLIRLLAEKESIEVNELVKNPLFVLSHDTLSTLAVLEKNDIILLKRDKGIVKSISTGRPLFKAAFQDLVEDQKIFQIYEALMFNRLIALENAKILKMEDQFSKLASKSDSQYVKERLEYISGKLKASTQKVQEYEQTVKELTSGKGSSKSSFFGF</sequence>
<dbReference type="Gene3D" id="3.30.70.330">
    <property type="match status" value="1"/>
</dbReference>
<evidence type="ECO:0000256" key="9">
    <source>
        <dbReference type="ARBA" id="ARBA00023128"/>
    </source>
</evidence>
<keyword evidence="5" id="KW-0812">Transmembrane</keyword>
<proteinExistence type="inferred from homology"/>
<organism evidence="15 16">
    <name type="scientific">Australozyma saopauloensis</name>
    <dbReference type="NCBI Taxonomy" id="291208"/>
    <lineage>
        <taxon>Eukaryota</taxon>
        <taxon>Fungi</taxon>
        <taxon>Dikarya</taxon>
        <taxon>Ascomycota</taxon>
        <taxon>Saccharomycotina</taxon>
        <taxon>Pichiomycetes</taxon>
        <taxon>Metschnikowiaceae</taxon>
        <taxon>Australozyma</taxon>
    </lineage>
</organism>
<dbReference type="EMBL" id="CP138900">
    <property type="protein sequence ID" value="WPK27696.1"/>
    <property type="molecule type" value="Genomic_DNA"/>
</dbReference>
<keyword evidence="9 13" id="KW-0496">Mitochondrion</keyword>
<dbReference type="PANTHER" id="PTHR32198:SF2">
    <property type="entry name" value="MITOCHONDRIAL ESCAPE PROTEIN 2"/>
    <property type="match status" value="1"/>
</dbReference>
<dbReference type="CDD" id="cd12433">
    <property type="entry name" value="RRM_Yme2p_like"/>
    <property type="match status" value="1"/>
</dbReference>
<evidence type="ECO:0000256" key="2">
    <source>
        <dbReference type="ARBA" id="ARBA00010320"/>
    </source>
</evidence>
<keyword evidence="4 13" id="KW-0507">mRNA processing</keyword>
<dbReference type="SMART" id="SM00360">
    <property type="entry name" value="RRM"/>
    <property type="match status" value="1"/>
</dbReference>
<dbReference type="InterPro" id="IPR039627">
    <property type="entry name" value="Yme2_C"/>
</dbReference>
<keyword evidence="10" id="KW-0472">Membrane</keyword>
<dbReference type="PROSITE" id="PS50102">
    <property type="entry name" value="RRM"/>
    <property type="match status" value="1"/>
</dbReference>
<protein>
    <recommendedName>
        <fullName evidence="3 13">Mitochondrial escape protein 2</fullName>
    </recommendedName>
</protein>
<dbReference type="GeneID" id="88176152"/>
<dbReference type="Pfam" id="PF10443">
    <property type="entry name" value="RNA12"/>
    <property type="match status" value="1"/>
</dbReference>
<evidence type="ECO:0000256" key="8">
    <source>
        <dbReference type="ARBA" id="ARBA00022989"/>
    </source>
</evidence>
<evidence type="ECO:0000313" key="16">
    <source>
        <dbReference type="Proteomes" id="UP001338582"/>
    </source>
</evidence>
<feature type="domain" description="RRM" evidence="14">
    <location>
        <begin position="193"/>
        <end position="285"/>
    </location>
</feature>
<name>A0AAX4HH15_9ASCO</name>
<dbReference type="InterPro" id="IPR018850">
    <property type="entry name" value="Mt_escape_2_C"/>
</dbReference>
<dbReference type="Proteomes" id="UP001338582">
    <property type="component" value="Chromosome 7"/>
</dbReference>
<dbReference type="SUPFAM" id="SSF54928">
    <property type="entry name" value="RNA-binding domain, RBD"/>
    <property type="match status" value="1"/>
</dbReference>
<dbReference type="InterPro" id="IPR034260">
    <property type="entry name" value="Yme2_RRM"/>
</dbReference>
<keyword evidence="16" id="KW-1185">Reference proteome</keyword>
<dbReference type="RefSeq" id="XP_062880073.1">
    <property type="nucleotide sequence ID" value="XM_063024003.1"/>
</dbReference>
<comment type="function">
    <text evidence="11 13">Plays a role in maintaining the mitochondrial genome and in controlling the mtDNA escape. Involved in the regulation of mtDNA nucleotide structure and number. May have a dispensable role in early maturation of pre-rRNA.</text>
</comment>
<evidence type="ECO:0000256" key="3">
    <source>
        <dbReference type="ARBA" id="ARBA00020222"/>
    </source>
</evidence>